<feature type="domain" description="CHAT" evidence="1">
    <location>
        <begin position="40"/>
        <end position="138"/>
    </location>
</feature>
<proteinExistence type="predicted"/>
<gene>
    <name evidence="2" type="ORF">BJ212DRAFT_1350062</name>
</gene>
<name>A0A9P7ECA9_9AGAM</name>
<dbReference type="EMBL" id="JABBWG010000013">
    <property type="protein sequence ID" value="KAG1817667.1"/>
    <property type="molecule type" value="Genomic_DNA"/>
</dbReference>
<dbReference type="RefSeq" id="XP_041193909.1">
    <property type="nucleotide sequence ID" value="XM_041335488.1"/>
</dbReference>
<reference evidence="2" key="1">
    <citation type="journal article" date="2020" name="New Phytol.">
        <title>Comparative genomics reveals dynamic genome evolution in host specialist ectomycorrhizal fungi.</title>
        <authorList>
            <person name="Lofgren L.A."/>
            <person name="Nguyen N.H."/>
            <person name="Vilgalys R."/>
            <person name="Ruytinx J."/>
            <person name="Liao H.L."/>
            <person name="Branco S."/>
            <person name="Kuo A."/>
            <person name="LaButti K."/>
            <person name="Lipzen A."/>
            <person name="Andreopoulos W."/>
            <person name="Pangilinan J."/>
            <person name="Riley R."/>
            <person name="Hundley H."/>
            <person name="Na H."/>
            <person name="Barry K."/>
            <person name="Grigoriev I.V."/>
            <person name="Stajich J.E."/>
            <person name="Kennedy P.G."/>
        </authorList>
    </citation>
    <scope>NUCLEOTIDE SEQUENCE</scope>
    <source>
        <strain evidence="2">MN1</strain>
    </source>
</reference>
<dbReference type="Proteomes" id="UP000807769">
    <property type="component" value="Unassembled WGS sequence"/>
</dbReference>
<dbReference type="AlphaFoldDB" id="A0A9P7ECA9"/>
<evidence type="ECO:0000313" key="3">
    <source>
        <dbReference type="Proteomes" id="UP000807769"/>
    </source>
</evidence>
<keyword evidence="3" id="KW-1185">Reference proteome</keyword>
<dbReference type="GeneID" id="64629505"/>
<dbReference type="InterPro" id="IPR024983">
    <property type="entry name" value="CHAT_dom"/>
</dbReference>
<organism evidence="2 3">
    <name type="scientific">Suillus subaureus</name>
    <dbReference type="NCBI Taxonomy" id="48587"/>
    <lineage>
        <taxon>Eukaryota</taxon>
        <taxon>Fungi</taxon>
        <taxon>Dikarya</taxon>
        <taxon>Basidiomycota</taxon>
        <taxon>Agaricomycotina</taxon>
        <taxon>Agaricomycetes</taxon>
        <taxon>Agaricomycetidae</taxon>
        <taxon>Boletales</taxon>
        <taxon>Suillineae</taxon>
        <taxon>Suillaceae</taxon>
        <taxon>Suillus</taxon>
    </lineage>
</organism>
<dbReference type="OrthoDB" id="9991317at2759"/>
<sequence length="164" mass="18199">MSNSLVLLVTRPHSMPYDATLGCTSRAMASKSQDHDQPYNSRFSMKDKPLTLLDITENHAPQAEFAFLSACHTAVGDEETPDEVIHLAAGLQFSGFKSVIGIRWVVDDAVAKHVVEAFYENMFEDLEDSVMDCTRAARALNHTTHAVKKKVPLEQRIGFIHIGV</sequence>
<dbReference type="Pfam" id="PF12770">
    <property type="entry name" value="CHAT"/>
    <property type="match status" value="1"/>
</dbReference>
<protein>
    <submittedName>
        <fullName evidence="2">CHAT domain-containing protein</fullName>
    </submittedName>
</protein>
<evidence type="ECO:0000313" key="2">
    <source>
        <dbReference type="EMBL" id="KAG1817667.1"/>
    </source>
</evidence>
<accession>A0A9P7ECA9</accession>
<evidence type="ECO:0000259" key="1">
    <source>
        <dbReference type="Pfam" id="PF12770"/>
    </source>
</evidence>
<comment type="caution">
    <text evidence="2">The sequence shown here is derived from an EMBL/GenBank/DDBJ whole genome shotgun (WGS) entry which is preliminary data.</text>
</comment>